<protein>
    <recommendedName>
        <fullName evidence="7 8">Glutamine-dependent NAD(+) synthetase</fullName>
        <ecNumber evidence="7 8">6.3.5.1</ecNumber>
    </recommendedName>
    <alternativeName>
        <fullName evidence="7 8">NAD(+) synthase [glutamine-hydrolyzing]</fullName>
    </alternativeName>
</protein>
<dbReference type="PANTHER" id="PTHR23090:SF9">
    <property type="entry name" value="GLUTAMINE-DEPENDENT NAD(+) SYNTHETASE"/>
    <property type="match status" value="1"/>
</dbReference>
<organism evidence="11 12">
    <name type="scientific">Deefgea salmonis</name>
    <dbReference type="NCBI Taxonomy" id="2875502"/>
    <lineage>
        <taxon>Bacteria</taxon>
        <taxon>Pseudomonadati</taxon>
        <taxon>Pseudomonadota</taxon>
        <taxon>Betaproteobacteria</taxon>
        <taxon>Neisseriales</taxon>
        <taxon>Chitinibacteraceae</taxon>
        <taxon>Deefgea</taxon>
    </lineage>
</organism>
<keyword evidence="5 7" id="KW-0067">ATP-binding</keyword>
<evidence type="ECO:0000256" key="9">
    <source>
        <dbReference type="RuleBase" id="RU003811"/>
    </source>
</evidence>
<dbReference type="PIRSF" id="PIRSF006630">
    <property type="entry name" value="NADS_GAT"/>
    <property type="match status" value="1"/>
</dbReference>
<reference evidence="11 12" key="1">
    <citation type="submission" date="2021-10" db="EMBL/GenBank/DDBJ databases">
        <authorList>
            <person name="Chen M."/>
        </authorList>
    </citation>
    <scope>NUCLEOTIDE SEQUENCE [LARGE SCALE GENOMIC DNA]</scope>
    <source>
        <strain evidence="11 12">H3-26</strain>
    </source>
</reference>
<keyword evidence="6 7" id="KW-0520">NAD</keyword>
<evidence type="ECO:0000256" key="3">
    <source>
        <dbReference type="ARBA" id="ARBA00022598"/>
    </source>
</evidence>
<proteinExistence type="inferred from homology"/>
<evidence type="ECO:0000256" key="4">
    <source>
        <dbReference type="ARBA" id="ARBA00022741"/>
    </source>
</evidence>
<dbReference type="NCBIfam" id="TIGR00552">
    <property type="entry name" value="nadE"/>
    <property type="match status" value="1"/>
</dbReference>
<sequence length="532" mass="58322">MKIALAQINPIVGDIDGNTELIFAAAREAAAAGADILLTPELALTGYPPEDLLLRPAFLQQCREKIARFIDELDGITLVLGYPSVSGDEIFNSACVIRDGNFLGRYDKLLLPNNAVFDEVRYFTPGCVPLVFEQNGVQVGIAICEDLWDTEPAAAAKDEGAEVLLVLNASPFHQAKQSTRREIAQQRVEENDLALVYCNLVGGQDELVFDGHSFALNKSGELALQLPAYRSQIGYCDFIDGDLQTASIALDESIEASIYGALVLGVQDYIGKNRFPGVLLGLSGGIDSALTLAIAVDALGADRVHAVMMPSRYTADISVNDSREMIEILGCQYSEIEIWPMYESMMAGLKDEFAGTEMDATEENLQSRIRGMLLMAMSNKGGKLVLTTGNKSEMTTGYATLYGDMAGGFAVLKDVAKTLVYRLSLWRNSQGVVIPERIITRPPSAELRPDQKDQDSLPEYAVLDAILAAYVEENLSIADIIAKGYPEADVNKVVRLLKINEYKRRQAPVGPRITQRSFGKDWRMPITQRFTR</sequence>
<feature type="binding site" evidence="7">
    <location>
        <begin position="281"/>
        <end position="288"/>
    </location>
    <ligand>
        <name>ATP</name>
        <dbReference type="ChEBI" id="CHEBI:30616"/>
    </ligand>
</feature>
<evidence type="ECO:0000256" key="2">
    <source>
        <dbReference type="ARBA" id="ARBA00007145"/>
    </source>
</evidence>
<dbReference type="InterPro" id="IPR014445">
    <property type="entry name" value="Gln-dep_NAD_synthase"/>
</dbReference>
<keyword evidence="4 7" id="KW-0547">Nucleotide-binding</keyword>
<comment type="caution">
    <text evidence="7">Lacks conserved residue(s) required for the propagation of feature annotation.</text>
</comment>
<dbReference type="Pfam" id="PF02540">
    <property type="entry name" value="NAD_synthase"/>
    <property type="match status" value="1"/>
</dbReference>
<dbReference type="InterPro" id="IPR036526">
    <property type="entry name" value="C-N_Hydrolase_sf"/>
</dbReference>
<comment type="similarity">
    <text evidence="9">Belongs to the NAD synthetase family.</text>
</comment>
<feature type="binding site" evidence="7">
    <location>
        <position position="176"/>
    </location>
    <ligand>
        <name>L-glutamine</name>
        <dbReference type="ChEBI" id="CHEBI:58359"/>
    </ligand>
</feature>
<comment type="catalytic activity">
    <reaction evidence="7 8">
        <text>deamido-NAD(+) + L-glutamine + ATP + H2O = L-glutamate + AMP + diphosphate + NAD(+) + H(+)</text>
        <dbReference type="Rhea" id="RHEA:24384"/>
        <dbReference type="ChEBI" id="CHEBI:15377"/>
        <dbReference type="ChEBI" id="CHEBI:15378"/>
        <dbReference type="ChEBI" id="CHEBI:29985"/>
        <dbReference type="ChEBI" id="CHEBI:30616"/>
        <dbReference type="ChEBI" id="CHEBI:33019"/>
        <dbReference type="ChEBI" id="CHEBI:57540"/>
        <dbReference type="ChEBI" id="CHEBI:58359"/>
        <dbReference type="ChEBI" id="CHEBI:58437"/>
        <dbReference type="ChEBI" id="CHEBI:456215"/>
        <dbReference type="EC" id="6.3.5.1"/>
    </reaction>
</comment>
<feature type="domain" description="CN hydrolase" evidence="10">
    <location>
        <begin position="1"/>
        <end position="250"/>
    </location>
</feature>
<evidence type="ECO:0000256" key="1">
    <source>
        <dbReference type="ARBA" id="ARBA00005188"/>
    </source>
</evidence>
<evidence type="ECO:0000259" key="10">
    <source>
        <dbReference type="PROSITE" id="PS50263"/>
    </source>
</evidence>
<evidence type="ECO:0000313" key="12">
    <source>
        <dbReference type="Proteomes" id="UP001198034"/>
    </source>
</evidence>
<dbReference type="CDD" id="cd00553">
    <property type="entry name" value="NAD_synthase"/>
    <property type="match status" value="1"/>
</dbReference>
<evidence type="ECO:0000313" key="11">
    <source>
        <dbReference type="EMBL" id="MCB5196269.1"/>
    </source>
</evidence>
<dbReference type="EMBL" id="JAJAWG010000004">
    <property type="protein sequence ID" value="MCB5196269.1"/>
    <property type="molecule type" value="Genomic_DNA"/>
</dbReference>
<accession>A0ABS8BKN5</accession>
<evidence type="ECO:0000256" key="8">
    <source>
        <dbReference type="PIRNR" id="PIRNR006630"/>
    </source>
</evidence>
<dbReference type="Gene3D" id="3.40.50.620">
    <property type="entry name" value="HUPs"/>
    <property type="match status" value="1"/>
</dbReference>
<evidence type="ECO:0000256" key="7">
    <source>
        <dbReference type="HAMAP-Rule" id="MF_02090"/>
    </source>
</evidence>
<evidence type="ECO:0000256" key="6">
    <source>
        <dbReference type="ARBA" id="ARBA00023027"/>
    </source>
</evidence>
<dbReference type="PANTHER" id="PTHR23090">
    <property type="entry name" value="NH 3 /GLUTAMINE-DEPENDENT NAD + SYNTHETASE"/>
    <property type="match status" value="1"/>
</dbReference>
<feature type="binding site" evidence="7">
    <location>
        <position position="388"/>
    </location>
    <ligand>
        <name>ATP</name>
        <dbReference type="ChEBI" id="CHEBI:30616"/>
    </ligand>
</feature>
<dbReference type="EC" id="6.3.5.1" evidence="7 8"/>
<comment type="similarity">
    <text evidence="2 7 8">In the C-terminal section; belongs to the NAD synthetase family.</text>
</comment>
<feature type="active site" description="For glutaminase activity" evidence="7">
    <location>
        <position position="108"/>
    </location>
</feature>
<comment type="caution">
    <text evidence="11">The sequence shown here is derived from an EMBL/GenBank/DDBJ whole genome shotgun (WGS) entry which is preliminary data.</text>
</comment>
<name>A0ABS8BKN5_9NEIS</name>
<comment type="pathway">
    <text evidence="1 7 8">Cofactor biosynthesis; NAD(+) biosynthesis; NAD(+) from deamido-NAD(+) (L-Gln route): step 1/1.</text>
</comment>
<keyword evidence="12" id="KW-1185">Reference proteome</keyword>
<dbReference type="InterPro" id="IPR003010">
    <property type="entry name" value="C-N_Hydrolase"/>
</dbReference>
<feature type="binding site" evidence="7">
    <location>
        <position position="503"/>
    </location>
    <ligand>
        <name>deamido-NAD(+)</name>
        <dbReference type="ChEBI" id="CHEBI:58437"/>
        <note>ligand shared between two neighboring subunits</note>
    </ligand>
</feature>
<dbReference type="SUPFAM" id="SSF52402">
    <property type="entry name" value="Adenine nucleotide alpha hydrolases-like"/>
    <property type="match status" value="1"/>
</dbReference>
<dbReference type="InterPro" id="IPR022310">
    <property type="entry name" value="NAD/GMP_synthase"/>
</dbReference>
<feature type="binding site" evidence="7">
    <location>
        <position position="170"/>
    </location>
    <ligand>
        <name>L-glutamine</name>
        <dbReference type="ChEBI" id="CHEBI:58359"/>
    </ligand>
</feature>
<dbReference type="GO" id="GO:0003952">
    <property type="term" value="F:NAD+ synthase (glutamine-hydrolyzing) activity"/>
    <property type="evidence" value="ECO:0007669"/>
    <property type="project" value="UniProtKB-EC"/>
</dbReference>
<evidence type="ECO:0000256" key="5">
    <source>
        <dbReference type="ARBA" id="ARBA00022840"/>
    </source>
</evidence>
<feature type="active site" description="Nucleophile; for glutaminase activity" evidence="7">
    <location>
        <position position="144"/>
    </location>
</feature>
<feature type="binding site" evidence="7">
    <location>
        <position position="393"/>
    </location>
    <ligand>
        <name>deamido-NAD(+)</name>
        <dbReference type="ChEBI" id="CHEBI:58437"/>
        <note>ligand shared between two neighboring subunits</note>
    </ligand>
</feature>
<dbReference type="Proteomes" id="UP001198034">
    <property type="component" value="Unassembled WGS sequence"/>
</dbReference>
<dbReference type="NCBIfam" id="NF010588">
    <property type="entry name" value="PRK13981.1"/>
    <property type="match status" value="1"/>
</dbReference>
<dbReference type="Pfam" id="PF00795">
    <property type="entry name" value="CN_hydrolase"/>
    <property type="match status" value="1"/>
</dbReference>
<dbReference type="InterPro" id="IPR014729">
    <property type="entry name" value="Rossmann-like_a/b/a_fold"/>
</dbReference>
<dbReference type="Gene3D" id="3.60.110.10">
    <property type="entry name" value="Carbon-nitrogen hydrolase"/>
    <property type="match status" value="1"/>
</dbReference>
<gene>
    <name evidence="7" type="primary">nadE</name>
    <name evidence="11" type="ORF">LG219_08255</name>
</gene>
<dbReference type="HAMAP" id="MF_02090">
    <property type="entry name" value="NadE_glutamine_dep"/>
    <property type="match status" value="1"/>
</dbReference>
<dbReference type="PROSITE" id="PS50263">
    <property type="entry name" value="CN_HYDROLASE"/>
    <property type="match status" value="1"/>
</dbReference>
<dbReference type="InterPro" id="IPR003694">
    <property type="entry name" value="NAD_synthase"/>
</dbReference>
<dbReference type="RefSeq" id="WP_226764034.1">
    <property type="nucleotide sequence ID" value="NZ_JAJAWG010000004.1"/>
</dbReference>
<comment type="function">
    <text evidence="7">Catalyzes the ATP-dependent amidation of deamido-NAD to form NAD. Uses L-glutamine as a nitrogen source.</text>
</comment>
<feature type="active site" description="Proton acceptor; for glutaminase activity" evidence="7">
    <location>
        <position position="41"/>
    </location>
</feature>
<keyword evidence="3 7" id="KW-0436">Ligase</keyword>
<dbReference type="CDD" id="cd07570">
    <property type="entry name" value="GAT_Gln-NAD-synth"/>
    <property type="match status" value="1"/>
</dbReference>
<dbReference type="SUPFAM" id="SSF56317">
    <property type="entry name" value="Carbon-nitrogen hydrolase"/>
    <property type="match status" value="1"/>
</dbReference>
<feature type="binding site" evidence="7">
    <location>
        <position position="364"/>
    </location>
    <ligand>
        <name>deamido-NAD(+)</name>
        <dbReference type="ChEBI" id="CHEBI:58437"/>
        <note>ligand shared between two neighboring subunits</note>
    </ligand>
</feature>